<sequence length="60" mass="6660">MNFETPEWDAAEQAEQYEEGTEGPAETDEPFSGTTLSDADPADLAEQHMVVPDDEEYEHG</sequence>
<dbReference type="Proteomes" id="UP000198716">
    <property type="component" value="Unassembled WGS sequence"/>
</dbReference>
<organism evidence="2 3">
    <name type="scientific">Actinopolyspora alba</name>
    <dbReference type="NCBI Taxonomy" id="673379"/>
    <lineage>
        <taxon>Bacteria</taxon>
        <taxon>Bacillati</taxon>
        <taxon>Actinomycetota</taxon>
        <taxon>Actinomycetes</taxon>
        <taxon>Actinopolysporales</taxon>
        <taxon>Actinopolysporaceae</taxon>
        <taxon>Actinopolyspora</taxon>
        <taxon>Actinopolyspora alba group</taxon>
    </lineage>
</organism>
<feature type="compositionally biased region" description="Acidic residues" evidence="1">
    <location>
        <begin position="1"/>
        <end position="29"/>
    </location>
</feature>
<accession>A0A1I2A668</accession>
<evidence type="ECO:0008006" key="4">
    <source>
        <dbReference type="Google" id="ProtNLM"/>
    </source>
</evidence>
<gene>
    <name evidence="2" type="ORF">SAMN04487819_112143</name>
</gene>
<proteinExistence type="predicted"/>
<dbReference type="RefSeq" id="WP_092928542.1">
    <property type="nucleotide sequence ID" value="NZ_FOMZ01000012.1"/>
</dbReference>
<evidence type="ECO:0000313" key="2">
    <source>
        <dbReference type="EMBL" id="SFE39287.1"/>
    </source>
</evidence>
<evidence type="ECO:0000313" key="3">
    <source>
        <dbReference type="Proteomes" id="UP000198716"/>
    </source>
</evidence>
<evidence type="ECO:0000256" key="1">
    <source>
        <dbReference type="SAM" id="MobiDB-lite"/>
    </source>
</evidence>
<keyword evidence="3" id="KW-1185">Reference proteome</keyword>
<dbReference type="EMBL" id="FOMZ01000012">
    <property type="protein sequence ID" value="SFE39287.1"/>
    <property type="molecule type" value="Genomic_DNA"/>
</dbReference>
<feature type="region of interest" description="Disordered" evidence="1">
    <location>
        <begin position="1"/>
        <end position="60"/>
    </location>
</feature>
<dbReference type="AlphaFoldDB" id="A0A1I2A668"/>
<protein>
    <recommendedName>
        <fullName evidence="4">DUF5709 domain-containing protein</fullName>
    </recommendedName>
</protein>
<name>A0A1I2A668_9ACTN</name>
<reference evidence="3" key="1">
    <citation type="submission" date="2016-10" db="EMBL/GenBank/DDBJ databases">
        <authorList>
            <person name="Varghese N."/>
            <person name="Submissions S."/>
        </authorList>
    </citation>
    <scope>NUCLEOTIDE SEQUENCE [LARGE SCALE GENOMIC DNA]</scope>
    <source>
        <strain evidence="3">DSM 45004</strain>
    </source>
</reference>